<organism evidence="3">
    <name type="scientific">Chromera velia CCMP2878</name>
    <dbReference type="NCBI Taxonomy" id="1169474"/>
    <lineage>
        <taxon>Eukaryota</taxon>
        <taxon>Sar</taxon>
        <taxon>Alveolata</taxon>
        <taxon>Colpodellida</taxon>
        <taxon>Chromeraceae</taxon>
        <taxon>Chromera</taxon>
    </lineage>
</organism>
<sequence>MASSLRQMRRRPISSNALREVEEEVVQTKAPSRCIPDLVKKAMALAPLVLAPNFAHAAGIYYTDHPIMLPPDLAESIQPNLEPFLKWAYTGLNIIPATFLVTVPMYLLVWSSQTKGYNSLFEETNKMEAPLKFDEIQGRCDDYLSFSDILINTKNDQYAAKQSLFALTTDALEHANFAKFNNELAYEFPKLLFKKQEQYREEEGKFLSFFPEEEEEGHEEPEDPGWSWQQGKLGGRSVRLGR</sequence>
<feature type="transmembrane region" description="Helical" evidence="2">
    <location>
        <begin position="87"/>
        <end position="109"/>
    </location>
</feature>
<dbReference type="VEuPathDB" id="CryptoDB:Cvel_15656"/>
<dbReference type="AlphaFoldDB" id="A0A0G4F7T0"/>
<proteinExistence type="predicted"/>
<keyword evidence="2" id="KW-0472">Membrane</keyword>
<name>A0A0G4F7T0_9ALVE</name>
<evidence type="ECO:0000313" key="3">
    <source>
        <dbReference type="EMBL" id="CEM08713.1"/>
    </source>
</evidence>
<keyword evidence="2" id="KW-0812">Transmembrane</keyword>
<protein>
    <submittedName>
        <fullName evidence="3">Uncharacterized protein</fullName>
    </submittedName>
</protein>
<dbReference type="EMBL" id="CDMZ01000185">
    <property type="protein sequence ID" value="CEM08713.1"/>
    <property type="molecule type" value="Genomic_DNA"/>
</dbReference>
<gene>
    <name evidence="3" type="ORF">Cvel_15656</name>
</gene>
<keyword evidence="2" id="KW-1133">Transmembrane helix</keyword>
<feature type="transmembrane region" description="Helical" evidence="2">
    <location>
        <begin position="42"/>
        <end position="62"/>
    </location>
</feature>
<accession>A0A0G4F7T0</accession>
<feature type="region of interest" description="Disordered" evidence="1">
    <location>
        <begin position="212"/>
        <end position="242"/>
    </location>
</feature>
<evidence type="ECO:0000256" key="1">
    <source>
        <dbReference type="SAM" id="MobiDB-lite"/>
    </source>
</evidence>
<reference evidence="3" key="1">
    <citation type="submission" date="2014-11" db="EMBL/GenBank/DDBJ databases">
        <authorList>
            <person name="Otto D Thomas"/>
            <person name="Naeem Raeece"/>
        </authorList>
    </citation>
    <scope>NUCLEOTIDE SEQUENCE</scope>
</reference>
<evidence type="ECO:0000256" key="2">
    <source>
        <dbReference type="SAM" id="Phobius"/>
    </source>
</evidence>
<feature type="compositionally biased region" description="Acidic residues" evidence="1">
    <location>
        <begin position="212"/>
        <end position="223"/>
    </location>
</feature>